<evidence type="ECO:0000313" key="1">
    <source>
        <dbReference type="EMBL" id="MBX45355.1"/>
    </source>
</evidence>
<dbReference type="EMBL" id="GGEC01064871">
    <property type="protein sequence ID" value="MBX45355.1"/>
    <property type="molecule type" value="Transcribed_RNA"/>
</dbReference>
<dbReference type="AlphaFoldDB" id="A0A2P2NSC8"/>
<organism evidence="1">
    <name type="scientific">Rhizophora mucronata</name>
    <name type="common">Asiatic mangrove</name>
    <dbReference type="NCBI Taxonomy" id="61149"/>
    <lineage>
        <taxon>Eukaryota</taxon>
        <taxon>Viridiplantae</taxon>
        <taxon>Streptophyta</taxon>
        <taxon>Embryophyta</taxon>
        <taxon>Tracheophyta</taxon>
        <taxon>Spermatophyta</taxon>
        <taxon>Magnoliopsida</taxon>
        <taxon>eudicotyledons</taxon>
        <taxon>Gunneridae</taxon>
        <taxon>Pentapetalae</taxon>
        <taxon>rosids</taxon>
        <taxon>fabids</taxon>
        <taxon>Malpighiales</taxon>
        <taxon>Rhizophoraceae</taxon>
        <taxon>Rhizophora</taxon>
    </lineage>
</organism>
<sequence>MKGLDFLFFKAIFISLLLQKHYRHAKIATTFSNLQAHE</sequence>
<accession>A0A2P2NSC8</accession>
<proteinExistence type="predicted"/>
<protein>
    <submittedName>
        <fullName evidence="1">Uncharacterized protein</fullName>
    </submittedName>
</protein>
<name>A0A2P2NSC8_RHIMU</name>
<reference evidence="1" key="1">
    <citation type="submission" date="2018-02" db="EMBL/GenBank/DDBJ databases">
        <title>Rhizophora mucronata_Transcriptome.</title>
        <authorList>
            <person name="Meera S.P."/>
            <person name="Sreeshan A."/>
            <person name="Augustine A."/>
        </authorList>
    </citation>
    <scope>NUCLEOTIDE SEQUENCE</scope>
    <source>
        <tissue evidence="1">Leaf</tissue>
    </source>
</reference>